<sequence length="278" mass="32330">MENAFRYFACLDHGGSTYDRPKELYREHDGVQEKLGRDLEWAPSGELAWLRDLLTTHPSHLSAIHELPPAHARACVRARRAERVTGERHHVCACGEFQGCACPRTFRYTALVDELSPLEDPFVVLREWDLAPGCAAEEAYTSRLTWQRSQHRHHHARGLTHFEFVEVDEAFADHFQTWQADRVATRGTGRPYRYLALVDGPYKNPALPKNTTRNPGAVLRENNSETTGEHYAERLAWELVWQPSTYSGNGGKDRYDYRAVRVDEDYLRRYQERQRHRR</sequence>
<evidence type="ECO:0000313" key="2">
    <source>
        <dbReference type="EMBL" id="MBP2478040.1"/>
    </source>
</evidence>
<comment type="caution">
    <text evidence="2">The sequence shown here is derived from an EMBL/GenBank/DDBJ whole genome shotgun (WGS) entry which is preliminary data.</text>
</comment>
<keyword evidence="3" id="KW-1185">Reference proteome</keyword>
<accession>A0ABS5ANB9</accession>
<protein>
    <submittedName>
        <fullName evidence="2">Uncharacterized protein</fullName>
    </submittedName>
</protein>
<evidence type="ECO:0000313" key="3">
    <source>
        <dbReference type="Proteomes" id="UP001519363"/>
    </source>
</evidence>
<name>A0ABS5ANB9_9PSEU</name>
<dbReference type="Proteomes" id="UP001519363">
    <property type="component" value="Unassembled WGS sequence"/>
</dbReference>
<reference evidence="2 3" key="1">
    <citation type="submission" date="2021-03" db="EMBL/GenBank/DDBJ databases">
        <title>Sequencing the genomes of 1000 actinobacteria strains.</title>
        <authorList>
            <person name="Klenk H.-P."/>
        </authorList>
    </citation>
    <scope>NUCLEOTIDE SEQUENCE [LARGE SCALE GENOMIC DNA]</scope>
    <source>
        <strain evidence="2 3">DSM 44580</strain>
    </source>
</reference>
<feature type="region of interest" description="Disordered" evidence="1">
    <location>
        <begin position="206"/>
        <end position="225"/>
    </location>
</feature>
<gene>
    <name evidence="2" type="ORF">JOF53_006912</name>
</gene>
<organism evidence="2 3">
    <name type="scientific">Crossiella equi</name>
    <dbReference type="NCBI Taxonomy" id="130796"/>
    <lineage>
        <taxon>Bacteria</taxon>
        <taxon>Bacillati</taxon>
        <taxon>Actinomycetota</taxon>
        <taxon>Actinomycetes</taxon>
        <taxon>Pseudonocardiales</taxon>
        <taxon>Pseudonocardiaceae</taxon>
        <taxon>Crossiella</taxon>
    </lineage>
</organism>
<dbReference type="RefSeq" id="WP_086781205.1">
    <property type="nucleotide sequence ID" value="NZ_JAGIOO010000001.1"/>
</dbReference>
<evidence type="ECO:0000256" key="1">
    <source>
        <dbReference type="SAM" id="MobiDB-lite"/>
    </source>
</evidence>
<proteinExistence type="predicted"/>
<dbReference type="EMBL" id="JAGIOO010000001">
    <property type="protein sequence ID" value="MBP2478040.1"/>
    <property type="molecule type" value="Genomic_DNA"/>
</dbReference>